<keyword evidence="2" id="KW-1185">Reference proteome</keyword>
<evidence type="ECO:0008006" key="3">
    <source>
        <dbReference type="Google" id="ProtNLM"/>
    </source>
</evidence>
<dbReference type="InterPro" id="IPR036390">
    <property type="entry name" value="WH_DNA-bd_sf"/>
</dbReference>
<name>A0ABW1PL68_9FLAO</name>
<accession>A0ABW1PL68</accession>
<evidence type="ECO:0000313" key="2">
    <source>
        <dbReference type="Proteomes" id="UP001596287"/>
    </source>
</evidence>
<dbReference type="SUPFAM" id="SSF46785">
    <property type="entry name" value="Winged helix' DNA-binding domain"/>
    <property type="match status" value="1"/>
</dbReference>
<evidence type="ECO:0000313" key="1">
    <source>
        <dbReference type="EMBL" id="MFC6095527.1"/>
    </source>
</evidence>
<organism evidence="1 2">
    <name type="scientific">Flavobacterium qiangtangense</name>
    <dbReference type="NCBI Taxonomy" id="1442595"/>
    <lineage>
        <taxon>Bacteria</taxon>
        <taxon>Pseudomonadati</taxon>
        <taxon>Bacteroidota</taxon>
        <taxon>Flavobacteriia</taxon>
        <taxon>Flavobacteriales</taxon>
        <taxon>Flavobacteriaceae</taxon>
        <taxon>Flavobacterium</taxon>
    </lineage>
</organism>
<comment type="caution">
    <text evidence="1">The sequence shown here is derived from an EMBL/GenBank/DDBJ whole genome shotgun (WGS) entry which is preliminary data.</text>
</comment>
<gene>
    <name evidence="1" type="ORF">ACFPVY_02625</name>
</gene>
<dbReference type="EMBL" id="JBHSQB010000003">
    <property type="protein sequence ID" value="MFC6095527.1"/>
    <property type="molecule type" value="Genomic_DNA"/>
</dbReference>
<dbReference type="Proteomes" id="UP001596287">
    <property type="component" value="Unassembled WGS sequence"/>
</dbReference>
<sequence length="111" mass="12649">MLTKKQILILFLISSERGIKGISSLMKLFGRADFPSNISSNLDELLKNKLITVFENFDNGTAKNYKISESGRNFLIANFNDSEIIEFVGNMDEPKLILEITKAYINKKNDR</sequence>
<protein>
    <recommendedName>
        <fullName evidence="3">PadR family transcriptional regulator</fullName>
    </recommendedName>
</protein>
<dbReference type="RefSeq" id="WP_379790158.1">
    <property type="nucleotide sequence ID" value="NZ_JBHSQB010000003.1"/>
</dbReference>
<reference evidence="2" key="1">
    <citation type="journal article" date="2019" name="Int. J. Syst. Evol. Microbiol.">
        <title>The Global Catalogue of Microorganisms (GCM) 10K type strain sequencing project: providing services to taxonomists for standard genome sequencing and annotation.</title>
        <authorList>
            <consortium name="The Broad Institute Genomics Platform"/>
            <consortium name="The Broad Institute Genome Sequencing Center for Infectious Disease"/>
            <person name="Wu L."/>
            <person name="Ma J."/>
        </authorList>
    </citation>
    <scope>NUCLEOTIDE SEQUENCE [LARGE SCALE GENOMIC DNA]</scope>
    <source>
        <strain evidence="2">CCUG 49679</strain>
    </source>
</reference>
<proteinExistence type="predicted"/>